<dbReference type="Proteomes" id="UP001056120">
    <property type="component" value="Linkage Group LG27"/>
</dbReference>
<comment type="caution">
    <text evidence="1">The sequence shown here is derived from an EMBL/GenBank/DDBJ whole genome shotgun (WGS) entry which is preliminary data.</text>
</comment>
<name>A0ACB8YMF2_9ASTR</name>
<accession>A0ACB8YMF2</accession>
<gene>
    <name evidence="1" type="ORF">L1987_79965</name>
</gene>
<protein>
    <submittedName>
        <fullName evidence="1">Uncharacterized protein</fullName>
    </submittedName>
</protein>
<proteinExistence type="predicted"/>
<evidence type="ECO:0000313" key="1">
    <source>
        <dbReference type="EMBL" id="KAI3686291.1"/>
    </source>
</evidence>
<reference evidence="2" key="1">
    <citation type="journal article" date="2022" name="Mol. Ecol. Resour.">
        <title>The genomes of chicory, endive, great burdock and yacon provide insights into Asteraceae palaeo-polyploidization history and plant inulin production.</title>
        <authorList>
            <person name="Fan W."/>
            <person name="Wang S."/>
            <person name="Wang H."/>
            <person name="Wang A."/>
            <person name="Jiang F."/>
            <person name="Liu H."/>
            <person name="Zhao H."/>
            <person name="Xu D."/>
            <person name="Zhang Y."/>
        </authorList>
    </citation>
    <scope>NUCLEOTIDE SEQUENCE [LARGE SCALE GENOMIC DNA]</scope>
    <source>
        <strain evidence="2">cv. Yunnan</strain>
    </source>
</reference>
<organism evidence="1 2">
    <name type="scientific">Smallanthus sonchifolius</name>
    <dbReference type="NCBI Taxonomy" id="185202"/>
    <lineage>
        <taxon>Eukaryota</taxon>
        <taxon>Viridiplantae</taxon>
        <taxon>Streptophyta</taxon>
        <taxon>Embryophyta</taxon>
        <taxon>Tracheophyta</taxon>
        <taxon>Spermatophyta</taxon>
        <taxon>Magnoliopsida</taxon>
        <taxon>eudicotyledons</taxon>
        <taxon>Gunneridae</taxon>
        <taxon>Pentapetalae</taxon>
        <taxon>asterids</taxon>
        <taxon>campanulids</taxon>
        <taxon>Asterales</taxon>
        <taxon>Asteraceae</taxon>
        <taxon>Asteroideae</taxon>
        <taxon>Heliantheae alliance</taxon>
        <taxon>Millerieae</taxon>
        <taxon>Smallanthus</taxon>
    </lineage>
</organism>
<reference evidence="1 2" key="2">
    <citation type="journal article" date="2022" name="Mol. Ecol. Resour.">
        <title>The genomes of chicory, endive, great burdock and yacon provide insights into Asteraceae paleo-polyploidization history and plant inulin production.</title>
        <authorList>
            <person name="Fan W."/>
            <person name="Wang S."/>
            <person name="Wang H."/>
            <person name="Wang A."/>
            <person name="Jiang F."/>
            <person name="Liu H."/>
            <person name="Zhao H."/>
            <person name="Xu D."/>
            <person name="Zhang Y."/>
        </authorList>
    </citation>
    <scope>NUCLEOTIDE SEQUENCE [LARGE SCALE GENOMIC DNA]</scope>
    <source>
        <strain evidence="2">cv. Yunnan</strain>
        <tissue evidence="1">Leaves</tissue>
    </source>
</reference>
<dbReference type="EMBL" id="CM042044">
    <property type="protein sequence ID" value="KAI3686291.1"/>
    <property type="molecule type" value="Genomic_DNA"/>
</dbReference>
<keyword evidence="2" id="KW-1185">Reference proteome</keyword>
<evidence type="ECO:0000313" key="2">
    <source>
        <dbReference type="Proteomes" id="UP001056120"/>
    </source>
</evidence>
<sequence length="138" mass="15839">MYNSIKHLKSVTNKGGYVDVQHQMERVQRKRIRRENKNGARERFYNEGRRLGFCWPSIVLDGCDGSDARTRCAAGSEKSSSAIAAASTNEGSEDDYDDDEFDDIDESPNWGKNKLPPEDDHSDRMNSFRFDFILLLRL</sequence>